<evidence type="ECO:0000313" key="4">
    <source>
        <dbReference type="EMBL" id="CAB4184014.1"/>
    </source>
</evidence>
<reference evidence="5" key="1">
    <citation type="submission" date="2020-05" db="EMBL/GenBank/DDBJ databases">
        <authorList>
            <person name="Chiriac C."/>
            <person name="Salcher M."/>
            <person name="Ghai R."/>
            <person name="Kavagutti S V."/>
        </authorList>
    </citation>
    <scope>NUCLEOTIDE SEQUENCE</scope>
</reference>
<protein>
    <submittedName>
        <fullName evidence="5">Uncharacterized protein</fullName>
    </submittedName>
</protein>
<gene>
    <name evidence="3" type="ORF">UFOVP1018_23</name>
    <name evidence="4" type="ORF">UFOVP1105_24</name>
    <name evidence="5" type="ORF">UFOVP1372_14</name>
    <name evidence="6" type="ORF">UFOVP1470_25</name>
    <name evidence="7" type="ORF">UFOVP1557_14</name>
    <name evidence="2" type="ORF">UFOVP939_1</name>
</gene>
<dbReference type="EMBL" id="LR797054">
    <property type="protein sequence ID" value="CAB4184014.1"/>
    <property type="molecule type" value="Genomic_DNA"/>
</dbReference>
<sequence length="409" mass="42724">MEEDNNGSGLLGFLKTPEGLGLLGTVFGGLAGAKRGQPLNSLGRAGLAGSLAYGYGLNRDEKARQASLAANQGVVNMDAIRNAFGKRTGGNAMTDGLGPTIANAANIGTPPEAFTPGGFLRDNPNVDLAGLTQAMEINKGMQKDRVTPMNVAPGGSLVNPTTGETIYTSQPTPNYNQAFNPDGTPNTAFQKYQRSLKSTGDGAGNKPPPGYRYTPNGDLKAIPGGPADIKEMAKSSAQETGRENVSQTIAALRDQYSQLEEGGGIPDPNKSTLANITAGISSSGAGQTVGRMFGTRNQSKRNEILMTRPALLQHIMKATGMSAKQMDSNAELKLWLSTATDPTLDISANMNALDRIEKTYGIKTDGQSPAPARQTASPDAVNMLKMNPKLAAAFDEKYGAGSAAKMLGR</sequence>
<feature type="region of interest" description="Disordered" evidence="1">
    <location>
        <begin position="196"/>
        <end position="215"/>
    </location>
</feature>
<organism evidence="5">
    <name type="scientific">uncultured Caudovirales phage</name>
    <dbReference type="NCBI Taxonomy" id="2100421"/>
    <lineage>
        <taxon>Viruses</taxon>
        <taxon>Duplodnaviria</taxon>
        <taxon>Heunggongvirae</taxon>
        <taxon>Uroviricota</taxon>
        <taxon>Caudoviricetes</taxon>
        <taxon>Peduoviridae</taxon>
        <taxon>Maltschvirus</taxon>
        <taxon>Maltschvirus maltsch</taxon>
    </lineage>
</organism>
<evidence type="ECO:0000313" key="5">
    <source>
        <dbReference type="EMBL" id="CAB4202448.1"/>
    </source>
</evidence>
<evidence type="ECO:0000313" key="7">
    <source>
        <dbReference type="EMBL" id="CAB5229839.1"/>
    </source>
</evidence>
<evidence type="ECO:0000313" key="3">
    <source>
        <dbReference type="EMBL" id="CAB4178567.1"/>
    </source>
</evidence>
<dbReference type="EMBL" id="LR797419">
    <property type="protein sequence ID" value="CAB4215016.1"/>
    <property type="molecule type" value="Genomic_DNA"/>
</dbReference>
<proteinExistence type="predicted"/>
<dbReference type="EMBL" id="LR797319">
    <property type="protein sequence ID" value="CAB4202448.1"/>
    <property type="molecule type" value="Genomic_DNA"/>
</dbReference>
<dbReference type="EMBL" id="LR796966">
    <property type="protein sequence ID" value="CAB4178567.1"/>
    <property type="molecule type" value="Genomic_DNA"/>
</dbReference>
<evidence type="ECO:0000313" key="2">
    <source>
        <dbReference type="EMBL" id="CAB4172485.1"/>
    </source>
</evidence>
<dbReference type="EMBL" id="LR798407">
    <property type="protein sequence ID" value="CAB5229839.1"/>
    <property type="molecule type" value="Genomic_DNA"/>
</dbReference>
<evidence type="ECO:0000256" key="1">
    <source>
        <dbReference type="SAM" id="MobiDB-lite"/>
    </source>
</evidence>
<name>A0A6J5S1W7_9CAUD</name>
<evidence type="ECO:0000313" key="6">
    <source>
        <dbReference type="EMBL" id="CAB4215016.1"/>
    </source>
</evidence>
<dbReference type="EMBL" id="LR796887">
    <property type="protein sequence ID" value="CAB4172485.1"/>
    <property type="molecule type" value="Genomic_DNA"/>
</dbReference>
<accession>A0A6J5S1W7</accession>